<dbReference type="SUPFAM" id="SSF50969">
    <property type="entry name" value="YVTN repeat-like/Quinoprotein amine dehydrogenase"/>
    <property type="match status" value="1"/>
</dbReference>
<dbReference type="InterPro" id="IPR007788">
    <property type="entry name" value="QCT"/>
</dbReference>
<dbReference type="Proteomes" id="UP000676996">
    <property type="component" value="Unassembled WGS sequence"/>
</dbReference>
<evidence type="ECO:0000313" key="4">
    <source>
        <dbReference type="Proteomes" id="UP000676996"/>
    </source>
</evidence>
<feature type="signal peptide" evidence="2">
    <location>
        <begin position="1"/>
        <end position="19"/>
    </location>
</feature>
<evidence type="ECO:0000313" key="3">
    <source>
        <dbReference type="EMBL" id="MBR0553872.1"/>
    </source>
</evidence>
<protein>
    <submittedName>
        <fullName evidence="3">Glutaminyl-peptide cyclotransferase</fullName>
    </submittedName>
</protein>
<dbReference type="PANTHER" id="PTHR31270:SF1">
    <property type="entry name" value="GLUTAMINYL-PEPTIDE CYCLOTRANSFERASE"/>
    <property type="match status" value="1"/>
</dbReference>
<gene>
    <name evidence="3" type="ORF">J7S20_15300</name>
</gene>
<feature type="chain" id="PRO_5035943608" evidence="2">
    <location>
        <begin position="20"/>
        <end position="289"/>
    </location>
</feature>
<dbReference type="EMBL" id="JAGRQC010000005">
    <property type="protein sequence ID" value="MBR0553872.1"/>
    <property type="molecule type" value="Genomic_DNA"/>
</dbReference>
<evidence type="ECO:0000256" key="1">
    <source>
        <dbReference type="SAM" id="MobiDB-lite"/>
    </source>
</evidence>
<keyword evidence="4" id="KW-1185">Reference proteome</keyword>
<organism evidence="3 4">
    <name type="scientific">Stakelama marina</name>
    <dbReference type="NCBI Taxonomy" id="2826939"/>
    <lineage>
        <taxon>Bacteria</taxon>
        <taxon>Pseudomonadati</taxon>
        <taxon>Pseudomonadota</taxon>
        <taxon>Alphaproteobacteria</taxon>
        <taxon>Sphingomonadales</taxon>
        <taxon>Sphingomonadaceae</taxon>
        <taxon>Stakelama</taxon>
    </lineage>
</organism>
<sequence length="289" mass="31635">MIRALALALACAAPLAFTAAETPLHAAADTPIEPAKVLAILPHDTSSFTEGLLFHDGALYESTGEAGTSFIRRIDPKTGHILASTEIAPPLFGEGIAAWKKRLFSVTWHGGRGFIWSLPDLRATGKFAYTGEGWGMTSDARHLILSDGTATLRFLDPDTQTVVRRLKVTWRGRPVQRLNELEFVNGEILANIWMRPLIARIAPVSGKVIGWIDLSAIVASLDLHDIDSVANGIAWDRRHHRLYITGKNWPHLYQIALPQGMTEDQSSADRMHDRASPAVSAESPPTSRP</sequence>
<reference evidence="3" key="1">
    <citation type="submission" date="2021-04" db="EMBL/GenBank/DDBJ databases">
        <title>Ouciella asimina sp. nov., isolated from the surface seawater in the hydrothermal field of Okinawa Trough.</title>
        <authorList>
            <person name="Shuang W."/>
        </authorList>
    </citation>
    <scope>NUCLEOTIDE SEQUENCE</scope>
    <source>
        <strain evidence="3">LXI357</strain>
    </source>
</reference>
<keyword evidence="2" id="KW-0732">Signal</keyword>
<accession>A0A8T4IIL2</accession>
<comment type="caution">
    <text evidence="3">The sequence shown here is derived from an EMBL/GenBank/DDBJ whole genome shotgun (WGS) entry which is preliminary data.</text>
</comment>
<proteinExistence type="predicted"/>
<dbReference type="Pfam" id="PF05096">
    <property type="entry name" value="Glu_cyclase_2"/>
    <property type="match status" value="1"/>
</dbReference>
<dbReference type="AlphaFoldDB" id="A0A8T4IIL2"/>
<dbReference type="PANTHER" id="PTHR31270">
    <property type="entry name" value="GLUTAMINYL-PEPTIDE CYCLOTRANSFERASE"/>
    <property type="match status" value="1"/>
</dbReference>
<name>A0A8T4IIL2_9SPHN</name>
<evidence type="ECO:0000256" key="2">
    <source>
        <dbReference type="SAM" id="SignalP"/>
    </source>
</evidence>
<feature type="region of interest" description="Disordered" evidence="1">
    <location>
        <begin position="263"/>
        <end position="289"/>
    </location>
</feature>
<dbReference type="InterPro" id="IPR011044">
    <property type="entry name" value="Quino_amine_DH_bsu"/>
</dbReference>
<dbReference type="GO" id="GO:0016603">
    <property type="term" value="F:glutaminyl-peptide cyclotransferase activity"/>
    <property type="evidence" value="ECO:0007669"/>
    <property type="project" value="InterPro"/>
</dbReference>